<dbReference type="InterPro" id="IPR011009">
    <property type="entry name" value="Kinase-like_dom_sf"/>
</dbReference>
<evidence type="ECO:0000256" key="3">
    <source>
        <dbReference type="ARBA" id="ARBA00022741"/>
    </source>
</evidence>
<reference evidence="10" key="1">
    <citation type="submission" date="2021-02" db="EMBL/GenBank/DDBJ databases">
        <authorList>
            <person name="Nowell W R."/>
        </authorList>
    </citation>
    <scope>NUCLEOTIDE SEQUENCE</scope>
    <source>
        <strain evidence="10">Ploen Becks lab</strain>
    </source>
</reference>
<dbReference type="PROSITE" id="PS00108">
    <property type="entry name" value="PROTEIN_KINASE_ST"/>
    <property type="match status" value="1"/>
</dbReference>
<keyword evidence="3 7" id="KW-0547">Nucleotide-binding</keyword>
<keyword evidence="1 8" id="KW-0723">Serine/threonine-protein kinase</keyword>
<keyword evidence="4" id="KW-0418">Kinase</keyword>
<evidence type="ECO:0000256" key="6">
    <source>
        <dbReference type="ARBA" id="ARBA00039067"/>
    </source>
</evidence>
<dbReference type="FunFam" id="1.10.510.10:FF:000148">
    <property type="entry name" value="Serine/threonine-protein kinase Nek7"/>
    <property type="match status" value="1"/>
</dbReference>
<evidence type="ECO:0000256" key="4">
    <source>
        <dbReference type="ARBA" id="ARBA00022777"/>
    </source>
</evidence>
<dbReference type="SMART" id="SM00220">
    <property type="entry name" value="S_TKc"/>
    <property type="match status" value="1"/>
</dbReference>
<gene>
    <name evidence="10" type="ORF">OXX778_LOCUS2306</name>
</gene>
<evidence type="ECO:0000259" key="9">
    <source>
        <dbReference type="PROSITE" id="PS50011"/>
    </source>
</evidence>
<dbReference type="EMBL" id="CAJNOC010000177">
    <property type="protein sequence ID" value="CAF0723106.1"/>
    <property type="molecule type" value="Genomic_DNA"/>
</dbReference>
<evidence type="ECO:0000313" key="11">
    <source>
        <dbReference type="Proteomes" id="UP000663879"/>
    </source>
</evidence>
<dbReference type="Gene3D" id="3.30.200.20">
    <property type="entry name" value="Phosphorylase Kinase, domain 1"/>
    <property type="match status" value="1"/>
</dbReference>
<dbReference type="Gene3D" id="1.10.510.10">
    <property type="entry name" value="Transferase(Phosphotransferase) domain 1"/>
    <property type="match status" value="1"/>
</dbReference>
<keyword evidence="11" id="KW-1185">Reference proteome</keyword>
<evidence type="ECO:0000313" key="10">
    <source>
        <dbReference type="EMBL" id="CAF0723106.1"/>
    </source>
</evidence>
<accession>A0A813MKR8</accession>
<evidence type="ECO:0000256" key="7">
    <source>
        <dbReference type="PROSITE-ProRule" id="PRU10141"/>
    </source>
</evidence>
<dbReference type="PROSITE" id="PS50011">
    <property type="entry name" value="PROTEIN_KINASE_DOM"/>
    <property type="match status" value="1"/>
</dbReference>
<evidence type="ECO:0000256" key="8">
    <source>
        <dbReference type="RuleBase" id="RU000304"/>
    </source>
</evidence>
<dbReference type="OrthoDB" id="248923at2759"/>
<proteinExistence type="inferred from homology"/>
<dbReference type="InterPro" id="IPR017441">
    <property type="entry name" value="Protein_kinase_ATP_BS"/>
</dbReference>
<dbReference type="PANTHER" id="PTHR43289">
    <property type="entry name" value="MITOGEN-ACTIVATED PROTEIN KINASE KINASE KINASE 20-RELATED"/>
    <property type="match status" value="1"/>
</dbReference>
<evidence type="ECO:0000256" key="5">
    <source>
        <dbReference type="ARBA" id="ARBA00022840"/>
    </source>
</evidence>
<protein>
    <recommendedName>
        <fullName evidence="6">NEK6-subfamily protein kinase</fullName>
        <ecNumber evidence="6">2.7.11.34</ecNumber>
    </recommendedName>
</protein>
<dbReference type="CDD" id="cd08224">
    <property type="entry name" value="STKc_Nek6_7"/>
    <property type="match status" value="1"/>
</dbReference>
<keyword evidence="2" id="KW-0808">Transferase</keyword>
<dbReference type="GO" id="GO:0005524">
    <property type="term" value="F:ATP binding"/>
    <property type="evidence" value="ECO:0007669"/>
    <property type="project" value="UniProtKB-UniRule"/>
</dbReference>
<organism evidence="10 11">
    <name type="scientific">Brachionus calyciflorus</name>
    <dbReference type="NCBI Taxonomy" id="104777"/>
    <lineage>
        <taxon>Eukaryota</taxon>
        <taxon>Metazoa</taxon>
        <taxon>Spiralia</taxon>
        <taxon>Gnathifera</taxon>
        <taxon>Rotifera</taxon>
        <taxon>Eurotatoria</taxon>
        <taxon>Monogononta</taxon>
        <taxon>Pseudotrocha</taxon>
        <taxon>Ploima</taxon>
        <taxon>Brachionidae</taxon>
        <taxon>Brachionus</taxon>
    </lineage>
</organism>
<dbReference type="InterPro" id="IPR000719">
    <property type="entry name" value="Prot_kinase_dom"/>
</dbReference>
<sequence length="320" mass="37015">MADASNSKSKQQNNVNNMMMNNVTPVSRQHLYGSLDNFETEKQIGKGQFSEVFKARCLLDNRVVALKRMKIYELMDQKAREECYKEIELLKQLNHPNVIQYLSSFIHDNDLYIVLELADAGDLSRMIRYFKKENRLIPEKTIWKYFLQISSALEHMHSRRVMHRDLKPANVFITAQGTVKLGDLGLSRFFGKSTGMAFSLVGTPYYMSPERINQNGYDFKSDIWSLGCILYEMAALRSPFSGEKMNLPMLIEKIERCDYPDLPQDLYSSELRNVVKSCLNLNPDLRPNITQICEVARQMHQHFQGIGNMSPMTPSPMEMQ</sequence>
<dbReference type="Pfam" id="PF00069">
    <property type="entry name" value="Pkinase"/>
    <property type="match status" value="1"/>
</dbReference>
<dbReference type="Proteomes" id="UP000663879">
    <property type="component" value="Unassembled WGS sequence"/>
</dbReference>
<evidence type="ECO:0000256" key="1">
    <source>
        <dbReference type="ARBA" id="ARBA00022527"/>
    </source>
</evidence>
<dbReference type="PANTHER" id="PTHR43289:SF6">
    <property type="entry name" value="SERINE_THREONINE-PROTEIN KINASE NEKL-3"/>
    <property type="match status" value="1"/>
</dbReference>
<dbReference type="PIRSF" id="PIRSF000654">
    <property type="entry name" value="Integrin-linked_kinase"/>
    <property type="match status" value="1"/>
</dbReference>
<dbReference type="AlphaFoldDB" id="A0A813MKR8"/>
<comment type="similarity">
    <text evidence="8">Belongs to the protein kinase superfamily.</text>
</comment>
<dbReference type="InterPro" id="IPR008271">
    <property type="entry name" value="Ser/Thr_kinase_AS"/>
</dbReference>
<feature type="binding site" evidence="7">
    <location>
        <position position="67"/>
    </location>
    <ligand>
        <name>ATP</name>
        <dbReference type="ChEBI" id="CHEBI:30616"/>
    </ligand>
</feature>
<evidence type="ECO:0000256" key="2">
    <source>
        <dbReference type="ARBA" id="ARBA00022679"/>
    </source>
</evidence>
<comment type="caution">
    <text evidence="10">The sequence shown here is derived from an EMBL/GenBank/DDBJ whole genome shotgun (WGS) entry which is preliminary data.</text>
</comment>
<dbReference type="EC" id="2.7.11.34" evidence="6"/>
<feature type="domain" description="Protein kinase" evidence="9">
    <location>
        <begin position="38"/>
        <end position="303"/>
    </location>
</feature>
<name>A0A813MKR8_9BILA</name>
<dbReference type="PROSITE" id="PS00107">
    <property type="entry name" value="PROTEIN_KINASE_ATP"/>
    <property type="match status" value="1"/>
</dbReference>
<dbReference type="GO" id="GO:0004674">
    <property type="term" value="F:protein serine/threonine kinase activity"/>
    <property type="evidence" value="ECO:0007669"/>
    <property type="project" value="UniProtKB-KW"/>
</dbReference>
<dbReference type="FunFam" id="3.30.200.20:FF:000042">
    <property type="entry name" value="Aurora kinase A"/>
    <property type="match status" value="1"/>
</dbReference>
<keyword evidence="5 7" id="KW-0067">ATP-binding</keyword>
<dbReference type="SUPFAM" id="SSF56112">
    <property type="entry name" value="Protein kinase-like (PK-like)"/>
    <property type="match status" value="1"/>
</dbReference>